<feature type="domain" description="HTH tetR-type" evidence="4">
    <location>
        <begin position="25"/>
        <end position="85"/>
    </location>
</feature>
<organism evidence="5 6">
    <name type="scientific">Fluviicoccus keumensis</name>
    <dbReference type="NCBI Taxonomy" id="1435465"/>
    <lineage>
        <taxon>Bacteria</taxon>
        <taxon>Pseudomonadati</taxon>
        <taxon>Pseudomonadota</taxon>
        <taxon>Gammaproteobacteria</taxon>
        <taxon>Moraxellales</taxon>
        <taxon>Moraxellaceae</taxon>
        <taxon>Fluviicoccus</taxon>
    </lineage>
</organism>
<dbReference type="Pfam" id="PF00440">
    <property type="entry name" value="TetR_N"/>
    <property type="match status" value="1"/>
</dbReference>
<evidence type="ECO:0000256" key="1">
    <source>
        <dbReference type="ARBA" id="ARBA00023125"/>
    </source>
</evidence>
<evidence type="ECO:0000313" key="6">
    <source>
        <dbReference type="Proteomes" id="UP000292423"/>
    </source>
</evidence>
<dbReference type="GO" id="GO:0003677">
    <property type="term" value="F:DNA binding"/>
    <property type="evidence" value="ECO:0007669"/>
    <property type="project" value="UniProtKB-UniRule"/>
</dbReference>
<evidence type="ECO:0000256" key="2">
    <source>
        <dbReference type="PROSITE-ProRule" id="PRU00335"/>
    </source>
</evidence>
<gene>
    <name evidence="5" type="ORF">EV700_1483</name>
</gene>
<feature type="DNA-binding region" description="H-T-H motif" evidence="2">
    <location>
        <begin position="48"/>
        <end position="67"/>
    </location>
</feature>
<feature type="region of interest" description="Disordered" evidence="3">
    <location>
        <begin position="1"/>
        <end position="25"/>
    </location>
</feature>
<comment type="caution">
    <text evidence="5">The sequence shown here is derived from an EMBL/GenBank/DDBJ whole genome shotgun (WGS) entry which is preliminary data.</text>
</comment>
<dbReference type="EMBL" id="SHKX01000011">
    <property type="protein sequence ID" value="RZU47092.1"/>
    <property type="molecule type" value="Genomic_DNA"/>
</dbReference>
<protein>
    <submittedName>
        <fullName evidence="5">TetR family transcriptional regulator</fullName>
    </submittedName>
</protein>
<dbReference type="SUPFAM" id="SSF46689">
    <property type="entry name" value="Homeodomain-like"/>
    <property type="match status" value="1"/>
</dbReference>
<dbReference type="Gene3D" id="1.10.357.10">
    <property type="entry name" value="Tetracycline Repressor, domain 2"/>
    <property type="match status" value="1"/>
</dbReference>
<accession>A0A4Q7Z992</accession>
<evidence type="ECO:0000256" key="3">
    <source>
        <dbReference type="SAM" id="MobiDB-lite"/>
    </source>
</evidence>
<proteinExistence type="predicted"/>
<keyword evidence="1 2" id="KW-0238">DNA-binding</keyword>
<keyword evidence="6" id="KW-1185">Reference proteome</keyword>
<reference evidence="5 6" key="1">
    <citation type="submission" date="2019-02" db="EMBL/GenBank/DDBJ databases">
        <title>Genomic Encyclopedia of Type Strains, Phase IV (KMG-IV): sequencing the most valuable type-strain genomes for metagenomic binning, comparative biology and taxonomic classification.</title>
        <authorList>
            <person name="Goeker M."/>
        </authorList>
    </citation>
    <scope>NUCLEOTIDE SEQUENCE [LARGE SCALE GENOMIC DNA]</scope>
    <source>
        <strain evidence="5 6">DSM 105135</strain>
    </source>
</reference>
<dbReference type="PROSITE" id="PS50977">
    <property type="entry name" value="HTH_TETR_2"/>
    <property type="match status" value="1"/>
</dbReference>
<name>A0A4Q7Z992_9GAMM</name>
<dbReference type="Proteomes" id="UP000292423">
    <property type="component" value="Unassembled WGS sequence"/>
</dbReference>
<dbReference type="InterPro" id="IPR009057">
    <property type="entry name" value="Homeodomain-like_sf"/>
</dbReference>
<evidence type="ECO:0000313" key="5">
    <source>
        <dbReference type="EMBL" id="RZU47092.1"/>
    </source>
</evidence>
<dbReference type="AlphaFoldDB" id="A0A4Q7Z992"/>
<dbReference type="InterPro" id="IPR001647">
    <property type="entry name" value="HTH_TetR"/>
</dbReference>
<evidence type="ECO:0000259" key="4">
    <source>
        <dbReference type="PROSITE" id="PS50977"/>
    </source>
</evidence>
<dbReference type="RefSeq" id="WP_165391371.1">
    <property type="nucleotide sequence ID" value="NZ_SHKX01000011.1"/>
</dbReference>
<sequence length="231" mass="26371">MSANTTSRGAKVAYHGRKPARESSEQRRVAILQAALRVMVRDGVRGVRHRAVAQEAGVPLSATTYYFKDIHDLLADALTLYARDVMENVVNPFWVKVREWLFVTFPLYSGTDIRAQLPQIADFAVSHAVDDIIDRLTNHRERLMVEQSFWYAILQDERLHSLGLDYSMAVLRDATQMLTFIGVEQPANAARLILMTIKQLEVEGLLKPLETLDREAMKRLLMYQVRAICKI</sequence>